<dbReference type="InterPro" id="IPR000719">
    <property type="entry name" value="Prot_kinase_dom"/>
</dbReference>
<dbReference type="Pfam" id="PF19256">
    <property type="entry name" value="LAIKA"/>
    <property type="match status" value="1"/>
</dbReference>
<dbReference type="PROSITE" id="PS50800">
    <property type="entry name" value="SAP"/>
    <property type="match status" value="1"/>
</dbReference>
<dbReference type="InterPro" id="IPR025224">
    <property type="entry name" value="CCAR1/CCAR2"/>
</dbReference>
<organism evidence="6 7">
    <name type="scientific">Echinococcus granulosus</name>
    <name type="common">Hydatid tapeworm</name>
    <dbReference type="NCBI Taxonomy" id="6210"/>
    <lineage>
        <taxon>Eukaryota</taxon>
        <taxon>Metazoa</taxon>
        <taxon>Spiralia</taxon>
        <taxon>Lophotrochozoa</taxon>
        <taxon>Platyhelminthes</taxon>
        <taxon>Cestoda</taxon>
        <taxon>Eucestoda</taxon>
        <taxon>Cyclophyllidea</taxon>
        <taxon>Taeniidae</taxon>
        <taxon>Echinococcus</taxon>
        <taxon>Echinococcus granulosus group</taxon>
    </lineage>
</organism>
<dbReference type="PANTHER" id="PTHR14304:SF11">
    <property type="entry name" value="SAP DOMAIN-CONTAINING PROTEIN"/>
    <property type="match status" value="1"/>
</dbReference>
<evidence type="ECO:0000256" key="2">
    <source>
        <dbReference type="SAM" id="Coils"/>
    </source>
</evidence>
<feature type="coiled-coil region" evidence="2">
    <location>
        <begin position="728"/>
        <end position="793"/>
    </location>
</feature>
<feature type="region of interest" description="Disordered" evidence="3">
    <location>
        <begin position="338"/>
        <end position="392"/>
    </location>
</feature>
<sequence length="1580" mass="178591">MGPSAPAMGANMGYYVNPMDRRPIYTNNPMGKPYSGAGYRDDAYRRPRDDYRGGKRPRGRSPVSDRRSHGHDTYQRKDSRSGRRPQYTGRYEVKFPKLPLTLMSATVPELKLMHYNLNIPADFSKACFTWQEAFPLHEPMRIATKSDVYILHKDVETHFVHPTNALNVPDADYSYSVRVMPVASPELGDLYKQTFRAADEKVDSEKIPAIKNIHFLVGGKSKSETLAIGGPWSPSLDGPDPDSNSQTLINTAIRTFKGFTGVDLSSVTEWVRFLEIRYYRAAATKAPTMTEEEEEREISEDKQEVVVFFIPDISHLVPSEEEWEKTKKMYTDAFQKLFESPESERAEEPTKSEQPVSEPMETAQVSESVLDESQESSHAERAEGEPTHYSKLDINSMKVTELRAELSARNLDCKGVKASLVCRLQNALDDERKAEMTELKHAETPAPEEPTKVAAEDAPSSLAEASGQPKEEHQHQQHLSKDMSEKERRRLERLYRLGDKPAILVHPNRAARGGRFDCHRVSLHSLLNYQGEEQKELNFEVSLFAEQFHTMMQRDCAFTIFKAIYSAPEKDGKSDQNGHDEPDPKRRRDDDYEELSPAGDDEESSKQRKMRRTVDFDLLFAFTFFDLGHAGFIRDHDLTTILHLLNLGYSKAQMKKLVSKVSHRENVRFRNLTDRAVVEGDPNDVATLKLNSCDPEFVRDLAAGNDLLFGGEKPQGASKIIVASSAGGEELLKRVEAAEENKKSMEFQFFQIKEELERTRSRLNVCKDFEDRLKKENREFQEKLREEQRASRDNKSLVATYNYLLRHSRELLTSVVSEIDKQFEKEKVKRETEKAAAEVEKAKRESLDGTDLSGKSLKDEACASVATDDDAGSRGAQKNEDKSEWELLRGSHGEQCFEEARGKIWFQVRLTSPFDNVNSILGSVPSRSELPMEALLMQRYAQKLMTGNGEEHMSTVWDDPFVSAEVYILIKCLMGEIADTTKGELLSIREESNSSLEKAICFENPPLNFDGEGDENSCGNEEAGYNLSKRALLENRRSELSELPTLERMPLKREDRHLIDVSNYFLEQSLCPNEAPSTSATTSPTVVTQLFSPGQVRELLLKQPSFSQTIKERETDEGVNPWCFKFSKVFWTKVAPRVVDWSSYFVVRSASPSKSIFQFGQQRYAVQCRLGSGTYGIVYLVRLLPPLDANSDAATALMDTTTVGCLPEQQQRISNNGALAGILRVVKVEKPDFPLEFYYMRETRRRVVSAFRSGRIAIDVRPSICPALALTHSVGHFTCLLMPFYSVGLLNLLNYGLLPRQLISSKKIKNGRALQSSLRPSLRRSLSPSSPPSLLRYEEELVALYLSLELLWIAEGLHNHARIIHGDIKPDNLRINDRFPLLDVSVLDETVTNAGTEEEGMAGDDFTGCLMSGRCTKVLVLLDFGLCIDMARFPPDTAFKVEKKRSFPCIEMLTGRPWTYQAGLAITALPSQHLLLDLFNIAGVIYTLVFKRYMEVECFNGEWRPKALPRSNRVYRAIEVWRSIFSALLNVRSCASTDYPDLAGLRALCEAFLRDNAADYNVAAEKANAIIAHLSPGFNG</sequence>
<keyword evidence="1 2" id="KW-0175">Coiled coil</keyword>
<evidence type="ECO:0000256" key="1">
    <source>
        <dbReference type="ARBA" id="ARBA00023054"/>
    </source>
</evidence>
<feature type="region of interest" description="Disordered" evidence="3">
    <location>
        <begin position="438"/>
        <end position="485"/>
    </location>
</feature>
<feature type="compositionally biased region" description="Basic and acidic residues" evidence="3">
    <location>
        <begin position="569"/>
        <end position="590"/>
    </location>
</feature>
<evidence type="ECO:0000313" key="6">
    <source>
        <dbReference type="EMBL" id="EUB63214.1"/>
    </source>
</evidence>
<dbReference type="STRING" id="6210.W6V9D8"/>
<keyword evidence="6" id="KW-0132">Cell division</keyword>
<feature type="compositionally biased region" description="Basic and acidic residues" evidence="3">
    <location>
        <begin position="830"/>
        <end position="847"/>
    </location>
</feature>
<evidence type="ECO:0000256" key="3">
    <source>
        <dbReference type="SAM" id="MobiDB-lite"/>
    </source>
</evidence>
<evidence type="ECO:0000313" key="7">
    <source>
        <dbReference type="Proteomes" id="UP000019149"/>
    </source>
</evidence>
<dbReference type="GO" id="GO:0051301">
    <property type="term" value="P:cell division"/>
    <property type="evidence" value="ECO:0007669"/>
    <property type="project" value="UniProtKB-KW"/>
</dbReference>
<dbReference type="InterPro" id="IPR045353">
    <property type="entry name" value="LAIKA"/>
</dbReference>
<dbReference type="Pfam" id="PF02037">
    <property type="entry name" value="SAP"/>
    <property type="match status" value="1"/>
</dbReference>
<feature type="compositionally biased region" description="Basic and acidic residues" evidence="3">
    <location>
        <begin position="375"/>
        <end position="391"/>
    </location>
</feature>
<dbReference type="GO" id="GO:0006355">
    <property type="term" value="P:regulation of DNA-templated transcription"/>
    <property type="evidence" value="ECO:0007669"/>
    <property type="project" value="InterPro"/>
</dbReference>
<evidence type="ECO:0000259" key="4">
    <source>
        <dbReference type="PROSITE" id="PS50011"/>
    </source>
</evidence>
<feature type="compositionally biased region" description="Acidic residues" evidence="3">
    <location>
        <begin position="591"/>
        <end position="603"/>
    </location>
</feature>
<dbReference type="InterPro" id="IPR011009">
    <property type="entry name" value="Kinase-like_dom_sf"/>
</dbReference>
<dbReference type="InterPro" id="IPR025954">
    <property type="entry name" value="DBC1/CARP1_inactive_NUDIX"/>
</dbReference>
<keyword evidence="6" id="KW-0131">Cell cycle</keyword>
<dbReference type="RefSeq" id="XP_024354410.1">
    <property type="nucleotide sequence ID" value="XM_024491267.1"/>
</dbReference>
<dbReference type="SMART" id="SM01122">
    <property type="entry name" value="DBC1"/>
    <property type="match status" value="1"/>
</dbReference>
<dbReference type="GeneID" id="36337733"/>
<dbReference type="Pfam" id="PF14443">
    <property type="entry name" value="DBC1"/>
    <property type="match status" value="1"/>
</dbReference>
<dbReference type="Gene3D" id="1.10.510.10">
    <property type="entry name" value="Transferase(Phosphotransferase) domain 1"/>
    <property type="match status" value="1"/>
</dbReference>
<dbReference type="CTD" id="36337733"/>
<feature type="region of interest" description="Disordered" evidence="3">
    <location>
        <begin position="569"/>
        <end position="608"/>
    </location>
</feature>
<evidence type="ECO:0000259" key="5">
    <source>
        <dbReference type="PROSITE" id="PS50800"/>
    </source>
</evidence>
<dbReference type="GO" id="GO:0005524">
    <property type="term" value="F:ATP binding"/>
    <property type="evidence" value="ECO:0007669"/>
    <property type="project" value="InterPro"/>
</dbReference>
<dbReference type="KEGG" id="egl:EGR_02018"/>
<dbReference type="SUPFAM" id="SSF68906">
    <property type="entry name" value="SAP domain"/>
    <property type="match status" value="1"/>
</dbReference>
<dbReference type="PROSITE" id="PS50011">
    <property type="entry name" value="PROTEIN_KINASE_DOM"/>
    <property type="match status" value="1"/>
</dbReference>
<accession>W6V9D8</accession>
<feature type="domain" description="Protein kinase" evidence="4">
    <location>
        <begin position="1164"/>
        <end position="1580"/>
    </location>
</feature>
<feature type="compositionally biased region" description="Basic and acidic residues" evidence="3">
    <location>
        <begin position="342"/>
        <end position="351"/>
    </location>
</feature>
<gene>
    <name evidence="6" type="ORF">EGR_02018</name>
</gene>
<dbReference type="PANTHER" id="PTHR14304">
    <property type="entry name" value="CELL DIVISION CYCLE AND APOPTOSIS REGULATOR PROTEIN"/>
    <property type="match status" value="1"/>
</dbReference>
<feature type="region of interest" description="Disordered" evidence="3">
    <location>
        <begin position="830"/>
        <end position="885"/>
    </location>
</feature>
<dbReference type="EMBL" id="APAU02000008">
    <property type="protein sequence ID" value="EUB63214.1"/>
    <property type="molecule type" value="Genomic_DNA"/>
</dbReference>
<dbReference type="InterPro" id="IPR003034">
    <property type="entry name" value="SAP_dom"/>
</dbReference>
<dbReference type="GO" id="GO:0005634">
    <property type="term" value="C:nucleus"/>
    <property type="evidence" value="ECO:0007669"/>
    <property type="project" value="TreeGrafter"/>
</dbReference>
<dbReference type="SUPFAM" id="SSF56112">
    <property type="entry name" value="Protein kinase-like (PK-like)"/>
    <property type="match status" value="1"/>
</dbReference>
<dbReference type="Gene3D" id="1.10.720.30">
    <property type="entry name" value="SAP domain"/>
    <property type="match status" value="1"/>
</dbReference>
<dbReference type="GO" id="GO:0004672">
    <property type="term" value="F:protein kinase activity"/>
    <property type="evidence" value="ECO:0007669"/>
    <property type="project" value="InterPro"/>
</dbReference>
<feature type="compositionally biased region" description="Basic and acidic residues" evidence="3">
    <location>
        <begin position="469"/>
        <end position="485"/>
    </location>
</feature>
<feature type="compositionally biased region" description="Basic and acidic residues" evidence="3">
    <location>
        <begin position="63"/>
        <end position="81"/>
    </location>
</feature>
<proteinExistence type="predicted"/>
<feature type="compositionally biased region" description="Basic and acidic residues" evidence="3">
    <location>
        <begin position="39"/>
        <end position="53"/>
    </location>
</feature>
<protein>
    <submittedName>
        <fullName evidence="6">Cell division cycle and apoptosis regulator protein</fullName>
    </submittedName>
</protein>
<comment type="caution">
    <text evidence="6">The sequence shown here is derived from an EMBL/GenBank/DDBJ whole genome shotgun (WGS) entry which is preliminary data.</text>
</comment>
<keyword evidence="7" id="KW-1185">Reference proteome</keyword>
<dbReference type="SMART" id="SM00513">
    <property type="entry name" value="SAP"/>
    <property type="match status" value="1"/>
</dbReference>
<feature type="domain" description="SAP" evidence="5">
    <location>
        <begin position="394"/>
        <end position="428"/>
    </location>
</feature>
<dbReference type="OrthoDB" id="21006at2759"/>
<reference evidence="6 7" key="1">
    <citation type="journal article" date="2013" name="Nat. Genet.">
        <title>The genome of the hydatid tapeworm Echinococcus granulosus.</title>
        <authorList>
            <person name="Zheng H."/>
            <person name="Zhang W."/>
            <person name="Zhang L."/>
            <person name="Zhang Z."/>
            <person name="Li J."/>
            <person name="Lu G."/>
            <person name="Zhu Y."/>
            <person name="Wang Y."/>
            <person name="Huang Y."/>
            <person name="Liu J."/>
            <person name="Kang H."/>
            <person name="Chen J."/>
            <person name="Wang L."/>
            <person name="Chen A."/>
            <person name="Yu S."/>
            <person name="Gao Z."/>
            <person name="Jin L."/>
            <person name="Gu W."/>
            <person name="Wang Z."/>
            <person name="Zhao L."/>
            <person name="Shi B."/>
            <person name="Wen H."/>
            <person name="Lin R."/>
            <person name="Jones M.K."/>
            <person name="Brejova B."/>
            <person name="Vinar T."/>
            <person name="Zhao G."/>
            <person name="McManus D.P."/>
            <person name="Chen Z."/>
            <person name="Zhou Y."/>
            <person name="Wang S."/>
        </authorList>
    </citation>
    <scope>NUCLEOTIDE SEQUENCE [LARGE SCALE GENOMIC DNA]</scope>
</reference>
<feature type="region of interest" description="Disordered" evidence="3">
    <location>
        <begin position="18"/>
        <end position="90"/>
    </location>
</feature>
<name>W6V9D8_ECHGR</name>
<dbReference type="InterPro" id="IPR036361">
    <property type="entry name" value="SAP_dom_sf"/>
</dbReference>
<feature type="compositionally biased region" description="Basic and acidic residues" evidence="3">
    <location>
        <begin position="438"/>
        <end position="455"/>
    </location>
</feature>
<dbReference type="Proteomes" id="UP000019149">
    <property type="component" value="Unassembled WGS sequence"/>
</dbReference>